<dbReference type="AlphaFoldDB" id="X1VLL3"/>
<gene>
    <name evidence="1" type="ORF">S12H4_55253</name>
</gene>
<name>X1VLL3_9ZZZZ</name>
<dbReference type="EMBL" id="BARW01035421">
    <property type="protein sequence ID" value="GAJ20267.1"/>
    <property type="molecule type" value="Genomic_DNA"/>
</dbReference>
<comment type="caution">
    <text evidence="1">The sequence shown here is derived from an EMBL/GenBank/DDBJ whole genome shotgun (WGS) entry which is preliminary data.</text>
</comment>
<protein>
    <submittedName>
        <fullName evidence="1">Uncharacterized protein</fullName>
    </submittedName>
</protein>
<organism evidence="1">
    <name type="scientific">marine sediment metagenome</name>
    <dbReference type="NCBI Taxonomy" id="412755"/>
    <lineage>
        <taxon>unclassified sequences</taxon>
        <taxon>metagenomes</taxon>
        <taxon>ecological metagenomes</taxon>
    </lineage>
</organism>
<proteinExistence type="predicted"/>
<accession>X1VLL3</accession>
<sequence>MRLWAAFAILLTLSYGMALADEEYSFDLAEIEQKPLHIGGYVEFRPLLFGVDKGSTLHKLKLYDHQRENIREEYNFTALLDGSYKKGTTEFRAIVNTDFRKSYLGWSEETTLYEGYMSLRPSKRV</sequence>
<evidence type="ECO:0000313" key="1">
    <source>
        <dbReference type="EMBL" id="GAJ20267.1"/>
    </source>
</evidence>
<reference evidence="1" key="1">
    <citation type="journal article" date="2014" name="Front. Microbiol.">
        <title>High frequency of phylogenetically diverse reductive dehalogenase-homologous genes in deep subseafloor sedimentary metagenomes.</title>
        <authorList>
            <person name="Kawai M."/>
            <person name="Futagami T."/>
            <person name="Toyoda A."/>
            <person name="Takaki Y."/>
            <person name="Nishi S."/>
            <person name="Hori S."/>
            <person name="Arai W."/>
            <person name="Tsubouchi T."/>
            <person name="Morono Y."/>
            <person name="Uchiyama I."/>
            <person name="Ito T."/>
            <person name="Fujiyama A."/>
            <person name="Inagaki F."/>
            <person name="Takami H."/>
        </authorList>
    </citation>
    <scope>NUCLEOTIDE SEQUENCE</scope>
    <source>
        <strain evidence="1">Expedition CK06-06</strain>
    </source>
</reference>